<gene>
    <name evidence="1" type="ORF">IPN91_15875</name>
</gene>
<organism evidence="1 2">
    <name type="scientific">Candidatus Geothrix odensensis</name>
    <dbReference type="NCBI Taxonomy" id="2954440"/>
    <lineage>
        <taxon>Bacteria</taxon>
        <taxon>Pseudomonadati</taxon>
        <taxon>Acidobacteriota</taxon>
        <taxon>Holophagae</taxon>
        <taxon>Holophagales</taxon>
        <taxon>Holophagaceae</taxon>
        <taxon>Geothrix</taxon>
    </lineage>
</organism>
<protein>
    <submittedName>
        <fullName evidence="1">Uncharacterized protein</fullName>
    </submittedName>
</protein>
<proteinExistence type="predicted"/>
<name>A0A936F533_9BACT</name>
<evidence type="ECO:0000313" key="2">
    <source>
        <dbReference type="Proteomes" id="UP000709959"/>
    </source>
</evidence>
<dbReference type="Proteomes" id="UP000709959">
    <property type="component" value="Unassembled WGS sequence"/>
</dbReference>
<dbReference type="AlphaFoldDB" id="A0A936F533"/>
<comment type="caution">
    <text evidence="1">The sequence shown here is derived from an EMBL/GenBank/DDBJ whole genome shotgun (WGS) entry which is preliminary data.</text>
</comment>
<evidence type="ECO:0000313" key="1">
    <source>
        <dbReference type="EMBL" id="MBK8574058.1"/>
    </source>
</evidence>
<accession>A0A936F533</accession>
<dbReference type="EMBL" id="JADKCH010000035">
    <property type="protein sequence ID" value="MBK8574058.1"/>
    <property type="molecule type" value="Genomic_DNA"/>
</dbReference>
<sequence>MRHKGTLRPRPQAVPTAPMQALQQKSRWICARVPPRGQQDAQVAALLGHQQHQEATMLKAATSTRRLSTAVKSHCTQ</sequence>
<reference evidence="1 2" key="1">
    <citation type="submission" date="2020-10" db="EMBL/GenBank/DDBJ databases">
        <title>Connecting structure to function with the recovery of over 1000 high-quality activated sludge metagenome-assembled genomes encoding full-length rRNA genes using long-read sequencing.</title>
        <authorList>
            <person name="Singleton C.M."/>
            <person name="Petriglieri F."/>
            <person name="Kristensen J.M."/>
            <person name="Kirkegaard R.H."/>
            <person name="Michaelsen T.Y."/>
            <person name="Andersen M.H."/>
            <person name="Karst S.M."/>
            <person name="Dueholm M.S."/>
            <person name="Nielsen P.H."/>
            <person name="Albertsen M."/>
        </authorList>
    </citation>
    <scope>NUCLEOTIDE SEQUENCE [LARGE SCALE GENOMIC DNA]</scope>
    <source>
        <strain evidence="1">OdNE_18-Q3-R46-58_MAXAC.008</strain>
    </source>
</reference>